<evidence type="ECO:0000313" key="2">
    <source>
        <dbReference type="Proteomes" id="UP000046392"/>
    </source>
</evidence>
<dbReference type="Pfam" id="PF01549">
    <property type="entry name" value="ShK"/>
    <property type="match status" value="1"/>
</dbReference>
<evidence type="ECO:0000259" key="1">
    <source>
        <dbReference type="Pfam" id="PF01549"/>
    </source>
</evidence>
<dbReference type="WBParaSite" id="SPAL_0000391600.1">
    <property type="protein sequence ID" value="SPAL_0000391600.1"/>
    <property type="gene ID" value="SPAL_0000391600"/>
</dbReference>
<dbReference type="AlphaFoldDB" id="A0A0N5BD25"/>
<feature type="domain" description="ShKT" evidence="1">
    <location>
        <begin position="42"/>
        <end position="77"/>
    </location>
</feature>
<dbReference type="Proteomes" id="UP000046392">
    <property type="component" value="Unplaced"/>
</dbReference>
<dbReference type="InterPro" id="IPR003582">
    <property type="entry name" value="ShKT_dom"/>
</dbReference>
<reference evidence="3" key="1">
    <citation type="submission" date="2017-02" db="UniProtKB">
        <authorList>
            <consortium name="WormBaseParasite"/>
        </authorList>
    </citation>
    <scope>IDENTIFICATION</scope>
</reference>
<name>A0A0N5BD25_STREA</name>
<accession>A0A0N5BD25</accession>
<organism evidence="2 3">
    <name type="scientific">Strongyloides papillosus</name>
    <name type="common">Intestinal threadworm</name>
    <dbReference type="NCBI Taxonomy" id="174720"/>
    <lineage>
        <taxon>Eukaryota</taxon>
        <taxon>Metazoa</taxon>
        <taxon>Ecdysozoa</taxon>
        <taxon>Nematoda</taxon>
        <taxon>Chromadorea</taxon>
        <taxon>Rhabditida</taxon>
        <taxon>Tylenchina</taxon>
        <taxon>Panagrolaimomorpha</taxon>
        <taxon>Strongyloidoidea</taxon>
        <taxon>Strongyloididae</taxon>
        <taxon>Strongyloides</taxon>
    </lineage>
</organism>
<protein>
    <submittedName>
        <fullName evidence="3">ShKT domain-containing protein</fullName>
    </submittedName>
</protein>
<proteinExistence type="predicted"/>
<sequence>MKNLSLPVAILSTFLISFLYVSNFKFLAYNGFCLKISTPSDQCIYEVSNCVSPAQLCIHPIYRSVMAKKCSSACGTCDKNPAALPQNALQPPVLP</sequence>
<keyword evidence="2" id="KW-1185">Reference proteome</keyword>
<evidence type="ECO:0000313" key="3">
    <source>
        <dbReference type="WBParaSite" id="SPAL_0000391600.1"/>
    </source>
</evidence>